<sequence length="584" mass="60731">MNTLPPEPDPAPPTPPTASQRVIAAFERVSEVDRPELWTTLRAIEDVLVDAKAVDERVKAGEVLPLAGTVIAVKDVIDVAGQPTTAGCPSFGRVPETSATVVARLTSAGAVVLGKTNLDQFGYGLTGTRSPYGAVSAAWDRTKVAGGSSCGSAVAVALGIVDLALGTDTAGSGRIPAALNAVVGLKPTLGLLPMTGVLPTSRSYDAVSVFATGLAAGRRALALMTGPDGVDPGTRPWPADVRLGAGDHPRIAIPDKAGLAPLSAAARLAFQDTVTRLVASGAVVEPIAFDAFREAGELVYTGSLDAESYAVIGEFLGKDPADADPTVAALVHGAGGHTAHAFAADKHRLAELKVRAAQALDGFDALLVPTVPDHPELAEALADPIGVSHRMATYSSFVNVLDLAAVTVPVLPGDRRPFGVTFVTRAFEDQIALDLATVCTDEPMTHYPEPGEDLVVFGAHLRGQPLNGRLTELGARFTGPVRTAERYRMVLLATEPPQPGVLEDADGSGLDGERWRLSPAALGRFAATLPEPFVLARVELEDGSRVLAVRCEKDAAATAPGLERYESWRGYVRFTSTAGLRAPG</sequence>
<evidence type="ECO:0000259" key="2">
    <source>
        <dbReference type="Pfam" id="PF21986"/>
    </source>
</evidence>
<gene>
    <name evidence="3" type="primary">atzF</name>
    <name evidence="3" type="ORF">VA596_29415</name>
</gene>
<evidence type="ECO:0000313" key="4">
    <source>
        <dbReference type="Proteomes" id="UP001304298"/>
    </source>
</evidence>
<dbReference type="InterPro" id="IPR014085">
    <property type="entry name" value="Allophanate_hydrolase"/>
</dbReference>
<name>A0ABU5RDJ7_9PSEU</name>
<feature type="domain" description="Allophanate hydrolase C-terminal" evidence="2">
    <location>
        <begin position="453"/>
        <end position="572"/>
    </location>
</feature>
<accession>A0ABU5RDJ7</accession>
<dbReference type="Proteomes" id="UP001304298">
    <property type="component" value="Unassembled WGS sequence"/>
</dbReference>
<keyword evidence="3" id="KW-0378">Hydrolase</keyword>
<dbReference type="Pfam" id="PF21986">
    <property type="entry name" value="AH_C"/>
    <property type="match status" value="1"/>
</dbReference>
<evidence type="ECO:0000313" key="3">
    <source>
        <dbReference type="EMBL" id="MEA5363685.1"/>
    </source>
</evidence>
<organism evidence="3 4">
    <name type="scientific">Amycolatopsis heterodermiae</name>
    <dbReference type="NCBI Taxonomy" id="3110235"/>
    <lineage>
        <taxon>Bacteria</taxon>
        <taxon>Bacillati</taxon>
        <taxon>Actinomycetota</taxon>
        <taxon>Actinomycetes</taxon>
        <taxon>Pseudonocardiales</taxon>
        <taxon>Pseudonocardiaceae</taxon>
        <taxon>Amycolatopsis</taxon>
    </lineage>
</organism>
<dbReference type="RefSeq" id="WP_323331426.1">
    <property type="nucleotide sequence ID" value="NZ_JAYFSI010000007.1"/>
</dbReference>
<dbReference type="EMBL" id="JAYFSI010000007">
    <property type="protein sequence ID" value="MEA5363685.1"/>
    <property type="molecule type" value="Genomic_DNA"/>
</dbReference>
<dbReference type="NCBIfam" id="NF006043">
    <property type="entry name" value="PRK08186.1"/>
    <property type="match status" value="1"/>
</dbReference>
<keyword evidence="4" id="KW-1185">Reference proteome</keyword>
<reference evidence="3 4" key="1">
    <citation type="submission" date="2023-12" db="EMBL/GenBank/DDBJ databases">
        <title>Amycolatopsis sp. V23-08.</title>
        <authorList>
            <person name="Somphong A."/>
        </authorList>
    </citation>
    <scope>NUCLEOTIDE SEQUENCE [LARGE SCALE GENOMIC DNA]</scope>
    <source>
        <strain evidence="3 4">V23-08</strain>
    </source>
</reference>
<dbReference type="Gene3D" id="1.20.58.1700">
    <property type="match status" value="1"/>
</dbReference>
<proteinExistence type="predicted"/>
<dbReference type="Pfam" id="PF01425">
    <property type="entry name" value="Amidase"/>
    <property type="match status" value="1"/>
</dbReference>
<evidence type="ECO:0000259" key="1">
    <source>
        <dbReference type="Pfam" id="PF01425"/>
    </source>
</evidence>
<dbReference type="NCBIfam" id="TIGR02713">
    <property type="entry name" value="allophanate_hyd"/>
    <property type="match status" value="1"/>
</dbReference>
<dbReference type="InterPro" id="IPR000120">
    <property type="entry name" value="Amidase"/>
</dbReference>
<protein>
    <submittedName>
        <fullName evidence="3">Allophanate hydrolase</fullName>
        <ecNumber evidence="3">3.5.1.54</ecNumber>
    </submittedName>
</protein>
<dbReference type="GO" id="GO:0004039">
    <property type="term" value="F:allophanate hydrolase activity"/>
    <property type="evidence" value="ECO:0007669"/>
    <property type="project" value="UniProtKB-EC"/>
</dbReference>
<dbReference type="SUPFAM" id="SSF75304">
    <property type="entry name" value="Amidase signature (AS) enzymes"/>
    <property type="match status" value="1"/>
</dbReference>
<dbReference type="PANTHER" id="PTHR11895">
    <property type="entry name" value="TRANSAMIDASE"/>
    <property type="match status" value="1"/>
</dbReference>
<dbReference type="Gene3D" id="3.90.1300.10">
    <property type="entry name" value="Amidase signature (AS) domain"/>
    <property type="match status" value="1"/>
</dbReference>
<dbReference type="PANTHER" id="PTHR11895:SF169">
    <property type="entry name" value="GLUTAMYL-TRNA(GLN) AMIDOTRANSFERASE"/>
    <property type="match status" value="1"/>
</dbReference>
<dbReference type="InterPro" id="IPR036928">
    <property type="entry name" value="AS_sf"/>
</dbReference>
<comment type="caution">
    <text evidence="3">The sequence shown here is derived from an EMBL/GenBank/DDBJ whole genome shotgun (WGS) entry which is preliminary data.</text>
</comment>
<dbReference type="InterPro" id="IPR053844">
    <property type="entry name" value="AH_C"/>
</dbReference>
<dbReference type="InterPro" id="IPR023631">
    <property type="entry name" value="Amidase_dom"/>
</dbReference>
<dbReference type="Gene3D" id="3.10.490.10">
    <property type="entry name" value="Gamma-glutamyl cyclotransferase-like"/>
    <property type="match status" value="1"/>
</dbReference>
<feature type="domain" description="Amidase" evidence="1">
    <location>
        <begin position="35"/>
        <end position="430"/>
    </location>
</feature>
<dbReference type="EC" id="3.5.1.54" evidence="3"/>